<evidence type="ECO:0000256" key="4">
    <source>
        <dbReference type="SAM" id="MobiDB-lite"/>
    </source>
</evidence>
<dbReference type="PANTHER" id="PTHR44688:SF16">
    <property type="entry name" value="DNA-BINDING TRANSCRIPTIONAL ACTIVATOR DEVR_DOSR"/>
    <property type="match status" value="1"/>
</dbReference>
<dbReference type="PANTHER" id="PTHR44688">
    <property type="entry name" value="DNA-BINDING TRANSCRIPTIONAL ACTIVATOR DEVR_DOSR"/>
    <property type="match status" value="1"/>
</dbReference>
<dbReference type="InterPro" id="IPR036388">
    <property type="entry name" value="WH-like_DNA-bd_sf"/>
</dbReference>
<sequence length="252" mass="28079">MLDDRDNRENDGDMDGNQRAGDVDRQRTVDLLQAHLTAGRLTMEEFLDRNEAAAAARTQAQLAEALRDLPDEPRPRPRDTSARDHAMVAASVSGVLIGLWQLTRDPSPAPKDYGADYWWPLWFSFFWSLAVLLHYLLASGRLSIPAWRRPADEPPAARSDPPGEQAARTAPAVALDVLTKREREILALVAEGCTNKEIARRLFISERTARTHVSSILRKLELPSRTQAALVAVRGAWPTPSIKSRDDTRTAD</sequence>
<dbReference type="SMART" id="SM00421">
    <property type="entry name" value="HTH_LUXR"/>
    <property type="match status" value="1"/>
</dbReference>
<dbReference type="GO" id="GO:0003677">
    <property type="term" value="F:DNA binding"/>
    <property type="evidence" value="ECO:0007669"/>
    <property type="project" value="UniProtKB-KW"/>
</dbReference>
<dbReference type="InterPro" id="IPR012551">
    <property type="entry name" value="DUF1707_SHOCT-like"/>
</dbReference>
<feature type="transmembrane region" description="Helical" evidence="5">
    <location>
        <begin position="84"/>
        <end position="102"/>
    </location>
</feature>
<evidence type="ECO:0000256" key="3">
    <source>
        <dbReference type="ARBA" id="ARBA00023163"/>
    </source>
</evidence>
<dbReference type="Pfam" id="PF08044">
    <property type="entry name" value="DUF1707"/>
    <property type="match status" value="1"/>
</dbReference>
<organism evidence="7 8">
    <name type="scientific">Actinomadura rudentiformis</name>
    <dbReference type="NCBI Taxonomy" id="359158"/>
    <lineage>
        <taxon>Bacteria</taxon>
        <taxon>Bacillati</taxon>
        <taxon>Actinomycetota</taxon>
        <taxon>Actinomycetes</taxon>
        <taxon>Streptosporangiales</taxon>
        <taxon>Thermomonosporaceae</taxon>
        <taxon>Actinomadura</taxon>
    </lineage>
</organism>
<keyword evidence="5" id="KW-0472">Membrane</keyword>
<dbReference type="OrthoDB" id="3197423at2"/>
<dbReference type="RefSeq" id="WP_151563855.1">
    <property type="nucleotide sequence ID" value="NZ_WBMT01000012.1"/>
</dbReference>
<feature type="region of interest" description="Disordered" evidence="4">
    <location>
        <begin position="1"/>
        <end position="26"/>
    </location>
</feature>
<proteinExistence type="predicted"/>
<dbReference type="PROSITE" id="PS50043">
    <property type="entry name" value="HTH_LUXR_2"/>
    <property type="match status" value="1"/>
</dbReference>
<keyword evidence="2" id="KW-0238">DNA-binding</keyword>
<evidence type="ECO:0000256" key="1">
    <source>
        <dbReference type="ARBA" id="ARBA00023015"/>
    </source>
</evidence>
<dbReference type="Proteomes" id="UP000468735">
    <property type="component" value="Unassembled WGS sequence"/>
</dbReference>
<dbReference type="InterPro" id="IPR016032">
    <property type="entry name" value="Sig_transdc_resp-reg_C-effctor"/>
</dbReference>
<keyword evidence="5" id="KW-0812">Transmembrane</keyword>
<gene>
    <name evidence="7" type="ORF">F8566_24645</name>
</gene>
<keyword evidence="3" id="KW-0804">Transcription</keyword>
<evidence type="ECO:0000313" key="8">
    <source>
        <dbReference type="Proteomes" id="UP000468735"/>
    </source>
</evidence>
<reference evidence="7 8" key="1">
    <citation type="submission" date="2019-09" db="EMBL/GenBank/DDBJ databases">
        <title>Actinomadura physcomitrii sp. nov., a novel actinomycete isolated from moss [Physcomitrium sphaericum (Ludw) Fuernr].</title>
        <authorList>
            <person name="Zhuang X."/>
            <person name="Liu C."/>
        </authorList>
    </citation>
    <scope>NUCLEOTIDE SEQUENCE [LARGE SCALE GENOMIC DNA]</scope>
    <source>
        <strain evidence="7 8">HMC1</strain>
    </source>
</reference>
<evidence type="ECO:0000256" key="5">
    <source>
        <dbReference type="SAM" id="Phobius"/>
    </source>
</evidence>
<dbReference type="Pfam" id="PF00196">
    <property type="entry name" value="GerE"/>
    <property type="match status" value="1"/>
</dbReference>
<evidence type="ECO:0000259" key="6">
    <source>
        <dbReference type="PROSITE" id="PS50043"/>
    </source>
</evidence>
<dbReference type="PRINTS" id="PR00038">
    <property type="entry name" value="HTHLUXR"/>
</dbReference>
<feature type="compositionally biased region" description="Basic and acidic residues" evidence="4">
    <location>
        <begin position="65"/>
        <end position="84"/>
    </location>
</feature>
<dbReference type="Gene3D" id="1.10.10.10">
    <property type="entry name" value="Winged helix-like DNA-binding domain superfamily/Winged helix DNA-binding domain"/>
    <property type="match status" value="1"/>
</dbReference>
<dbReference type="GO" id="GO:0006355">
    <property type="term" value="P:regulation of DNA-templated transcription"/>
    <property type="evidence" value="ECO:0007669"/>
    <property type="project" value="InterPro"/>
</dbReference>
<dbReference type="AlphaFoldDB" id="A0A6H9YIL6"/>
<dbReference type="SUPFAM" id="SSF46894">
    <property type="entry name" value="C-terminal effector domain of the bipartite response regulators"/>
    <property type="match status" value="1"/>
</dbReference>
<feature type="transmembrane region" description="Helical" evidence="5">
    <location>
        <begin position="117"/>
        <end position="138"/>
    </location>
</feature>
<dbReference type="CDD" id="cd06170">
    <property type="entry name" value="LuxR_C_like"/>
    <property type="match status" value="1"/>
</dbReference>
<accession>A0A6H9YIL6</accession>
<feature type="region of interest" description="Disordered" evidence="4">
    <location>
        <begin position="64"/>
        <end position="84"/>
    </location>
</feature>
<dbReference type="EMBL" id="WBMT01000012">
    <property type="protein sequence ID" value="KAB2345915.1"/>
    <property type="molecule type" value="Genomic_DNA"/>
</dbReference>
<feature type="domain" description="HTH luxR-type" evidence="6">
    <location>
        <begin position="171"/>
        <end position="236"/>
    </location>
</feature>
<evidence type="ECO:0000256" key="2">
    <source>
        <dbReference type="ARBA" id="ARBA00023125"/>
    </source>
</evidence>
<keyword evidence="8" id="KW-1185">Reference proteome</keyword>
<evidence type="ECO:0000313" key="7">
    <source>
        <dbReference type="EMBL" id="KAB2345915.1"/>
    </source>
</evidence>
<name>A0A6H9YIL6_9ACTN</name>
<protein>
    <submittedName>
        <fullName evidence="7">DUF1707 domain-containing protein</fullName>
    </submittedName>
</protein>
<feature type="compositionally biased region" description="Basic and acidic residues" evidence="4">
    <location>
        <begin position="1"/>
        <end position="11"/>
    </location>
</feature>
<keyword evidence="5" id="KW-1133">Transmembrane helix</keyword>
<keyword evidence="1" id="KW-0805">Transcription regulation</keyword>
<dbReference type="InterPro" id="IPR000792">
    <property type="entry name" value="Tscrpt_reg_LuxR_C"/>
</dbReference>
<comment type="caution">
    <text evidence="7">The sequence shown here is derived from an EMBL/GenBank/DDBJ whole genome shotgun (WGS) entry which is preliminary data.</text>
</comment>